<keyword evidence="2" id="KW-1185">Reference proteome</keyword>
<comment type="caution">
    <text evidence="1">The sequence shown here is derived from an EMBL/GenBank/DDBJ whole genome shotgun (WGS) entry which is preliminary data.</text>
</comment>
<dbReference type="Proteomes" id="UP001549749">
    <property type="component" value="Unassembled WGS sequence"/>
</dbReference>
<organism evidence="1 2">
    <name type="scientific">Chitinophaga defluvii</name>
    <dbReference type="NCBI Taxonomy" id="3163343"/>
    <lineage>
        <taxon>Bacteria</taxon>
        <taxon>Pseudomonadati</taxon>
        <taxon>Bacteroidota</taxon>
        <taxon>Chitinophagia</taxon>
        <taxon>Chitinophagales</taxon>
        <taxon>Chitinophagaceae</taxon>
        <taxon>Chitinophaga</taxon>
    </lineage>
</organism>
<reference evidence="1 2" key="1">
    <citation type="submission" date="2024-06" db="EMBL/GenBank/DDBJ databases">
        <title>Chitinophaga defluvii sp. nov., isolated from municipal sewage.</title>
        <authorList>
            <person name="Zhang L."/>
        </authorList>
    </citation>
    <scope>NUCLEOTIDE SEQUENCE [LARGE SCALE GENOMIC DNA]</scope>
    <source>
        <strain evidence="1 2">H8</strain>
    </source>
</reference>
<dbReference type="EMBL" id="JBEXAC010000001">
    <property type="protein sequence ID" value="MET6997170.1"/>
    <property type="molecule type" value="Genomic_DNA"/>
</dbReference>
<sequence length="757" mass="84017">MAKEQLKLSIPVSFESKPQENIPLKAFLFNRKGELMESVAVTGDKADFKMAARGIRDTRVFIVPAGDERLETATTIADLQRFKPYEPVLNLDPKGNLKVLPIPANLLKLWKLRFCRVRGNVYKTFSMSGVTQNRPICHARVHICEIDKIWWLLPKIPDYIIKKIPDIILYPERPIPIPIPDPGPIHFPGTVIRPEIATEIRPLALDVHPLAEAAPRITGAQSMITPVARENVLRSITPEIKQQLLSGNVSAIRNTLQANLQLFHPYFCLIPWIWPYFYRSDEIKTVYTDYNGKFDTTIVYWVDGDHPDLYFWVEYFIDGVWTTVYKPPIPCYTYWDFVCGSEVNIKITDDRVRWECSDVIDGDIVWVKSIGHGASVSRIKQVDDLVTIQGKSFNRIGLTDAVVTLSQVTSGDYRQPFGGGLYFLLQFGSGLPSTGVKYYRWSYRKVKEADLSDTGITAYTRLSNPISKGYTFEYIDGGGHKQFGSNSFKLGPYPIGGTPDLYIIPPTSPAMAPVNAPESSPFWDQNTVSVTFDSKLDGDGLYEFKLELFNGAGHLVNVPKASQFFRVPKPDTFSPSILAPDNMLIESGGNVSAYKMLMRIDNQSCKAAVDKIKILTGPDYVDASTDCCGFVKYNPAQKNNNSLIKISFQAYHPNNFANFGFVVQKGTCNDAAQKNATNVSGMVIGDAPAGDGVPYVRSTASIFSKTFSPDTLLGICSSGGKGAFAEQLSVSVLTIDGNIRLYSRDASGLAAFALEPA</sequence>
<accession>A0ABV2T2B6</accession>
<name>A0ABV2T2B6_9BACT</name>
<dbReference type="RefSeq" id="WP_354659809.1">
    <property type="nucleotide sequence ID" value="NZ_JBEXAC010000001.1"/>
</dbReference>
<protein>
    <submittedName>
        <fullName evidence="1">Uncharacterized protein</fullName>
    </submittedName>
</protein>
<evidence type="ECO:0000313" key="1">
    <source>
        <dbReference type="EMBL" id="MET6997170.1"/>
    </source>
</evidence>
<evidence type="ECO:0000313" key="2">
    <source>
        <dbReference type="Proteomes" id="UP001549749"/>
    </source>
</evidence>
<gene>
    <name evidence="1" type="ORF">ABR189_07305</name>
</gene>
<proteinExistence type="predicted"/>